<dbReference type="EMBL" id="ABYU02000002">
    <property type="protein sequence ID" value="EEX23244.1"/>
    <property type="molecule type" value="Genomic_DNA"/>
</dbReference>
<dbReference type="GO" id="GO:0051536">
    <property type="term" value="F:iron-sulfur cluster binding"/>
    <property type="evidence" value="ECO:0007669"/>
    <property type="project" value="UniProtKB-KW"/>
</dbReference>
<dbReference type="InterPro" id="IPR050377">
    <property type="entry name" value="Radical_SAM_PqqE_MftC-like"/>
</dbReference>
<dbReference type="InterPro" id="IPR024032">
    <property type="entry name" value="rSAM_paired_HxsC"/>
</dbReference>
<evidence type="ECO:0000313" key="7">
    <source>
        <dbReference type="Proteomes" id="UP000003755"/>
    </source>
</evidence>
<dbReference type="InterPro" id="IPR013785">
    <property type="entry name" value="Aldolase_TIM"/>
</dbReference>
<feature type="domain" description="Radical SAM core" evidence="5">
    <location>
        <begin position="91"/>
        <end position="320"/>
    </location>
</feature>
<evidence type="ECO:0000256" key="1">
    <source>
        <dbReference type="ARBA" id="ARBA00022691"/>
    </source>
</evidence>
<keyword evidence="1" id="KW-0949">S-adenosyl-L-methionine</keyword>
<dbReference type="KEGG" id="bhan:CGC63_06040"/>
<comment type="caution">
    <text evidence="6">The sequence shown here is derived from an EMBL/GenBank/DDBJ whole genome shotgun (WGS) entry which is preliminary data.</text>
</comment>
<dbReference type="Gene3D" id="3.20.20.70">
    <property type="entry name" value="Aldolase class I"/>
    <property type="match status" value="1"/>
</dbReference>
<dbReference type="Proteomes" id="UP000003755">
    <property type="component" value="Unassembled WGS sequence"/>
</dbReference>
<keyword evidence="7" id="KW-1185">Reference proteome</keyword>
<dbReference type="CDD" id="cd01335">
    <property type="entry name" value="Radical_SAM"/>
    <property type="match status" value="1"/>
</dbReference>
<sequence>MWIHLLFDILEDIEMVLRIDQYNAGFKIVSLAKDEETCCDLLGDQLDFVFIENDILVLYPEKIVLVASIDIISELKKYSNYDVFEIWPDGRMFMRFDTMSLDNFFFVTGKCNSNCVMCPSPEIMRKQGEETDIIKLIELAKHIPANVRHLTITGGEPFLSGEKIFEFISFLRDKFTDTECLFLTNGRIFSLDKYVRLLQENMPSRSIFAIPLHAADENLHDKITQARGSFAQTTLGIKRMLRYGMHIELRIVVSKLNCHNLTKLAQFIVQEISQIEYVSVIAMEMTGSAYKNKDLVWISYRDAFECAKDAIKLLISNGINVRLYNFPLCTVNSSYWMICEKSISPNKVRYGEVCEACNYKSACGGVFAGTIQMEKEELKAIL</sequence>
<gene>
    <name evidence="6" type="ORF">BLAHAN_04030</name>
</gene>
<evidence type="ECO:0000256" key="3">
    <source>
        <dbReference type="ARBA" id="ARBA00023004"/>
    </source>
</evidence>
<dbReference type="GO" id="GO:0003824">
    <property type="term" value="F:catalytic activity"/>
    <property type="evidence" value="ECO:0007669"/>
    <property type="project" value="InterPro"/>
</dbReference>
<dbReference type="PANTHER" id="PTHR11228:SF34">
    <property type="entry name" value="TUNGSTEN-CONTAINING ALDEHYDE FERREDOXIN OXIDOREDUCTASE COFACTOR MODIFYING PROTEIN"/>
    <property type="match status" value="1"/>
</dbReference>
<dbReference type="STRING" id="537007.BLAHAN_04030"/>
<dbReference type="PANTHER" id="PTHR11228">
    <property type="entry name" value="RADICAL SAM DOMAIN PROTEIN"/>
    <property type="match status" value="1"/>
</dbReference>
<dbReference type="SFLD" id="SFLDG01103">
    <property type="entry name" value="Uncharacterised_Radical_SAM_Su"/>
    <property type="match status" value="1"/>
</dbReference>
<dbReference type="GO" id="GO:0046872">
    <property type="term" value="F:metal ion binding"/>
    <property type="evidence" value="ECO:0007669"/>
    <property type="project" value="UniProtKB-KW"/>
</dbReference>
<dbReference type="InterPro" id="IPR007197">
    <property type="entry name" value="rSAM"/>
</dbReference>
<evidence type="ECO:0000256" key="4">
    <source>
        <dbReference type="ARBA" id="ARBA00023014"/>
    </source>
</evidence>
<evidence type="ECO:0000259" key="5">
    <source>
        <dbReference type="PROSITE" id="PS51918"/>
    </source>
</evidence>
<proteinExistence type="predicted"/>
<dbReference type="HOGENOM" id="CLU_055629_1_0_9"/>
<evidence type="ECO:0000313" key="6">
    <source>
        <dbReference type="EMBL" id="EEX23244.1"/>
    </source>
</evidence>
<evidence type="ECO:0000256" key="2">
    <source>
        <dbReference type="ARBA" id="ARBA00022723"/>
    </source>
</evidence>
<dbReference type="NCBIfam" id="TIGR03977">
    <property type="entry name" value="rSAM_pair_HxsC"/>
    <property type="match status" value="1"/>
</dbReference>
<dbReference type="SFLD" id="SFLDS00029">
    <property type="entry name" value="Radical_SAM"/>
    <property type="match status" value="1"/>
</dbReference>
<keyword evidence="2" id="KW-0479">Metal-binding</keyword>
<keyword evidence="3" id="KW-0408">Iron</keyword>
<dbReference type="InterPro" id="IPR058240">
    <property type="entry name" value="rSAM_sf"/>
</dbReference>
<protein>
    <submittedName>
        <fullName evidence="6">Paired radical SAM protein 2</fullName>
    </submittedName>
</protein>
<dbReference type="Pfam" id="PF04055">
    <property type="entry name" value="Radical_SAM"/>
    <property type="match status" value="1"/>
</dbReference>
<dbReference type="PROSITE" id="PS51918">
    <property type="entry name" value="RADICAL_SAM"/>
    <property type="match status" value="1"/>
</dbReference>
<dbReference type="eggNOG" id="COG0535">
    <property type="taxonomic scope" value="Bacteria"/>
</dbReference>
<dbReference type="SFLD" id="SFLDG01067">
    <property type="entry name" value="SPASM/twitch_domain_containing"/>
    <property type="match status" value="1"/>
</dbReference>
<accession>C9L3T4</accession>
<dbReference type="AlphaFoldDB" id="C9L3T4"/>
<keyword evidence="4" id="KW-0411">Iron-sulfur</keyword>
<organism evidence="6 7">
    <name type="scientific">Blautia hansenii DSM 20583</name>
    <dbReference type="NCBI Taxonomy" id="537007"/>
    <lineage>
        <taxon>Bacteria</taxon>
        <taxon>Bacillati</taxon>
        <taxon>Bacillota</taxon>
        <taxon>Clostridia</taxon>
        <taxon>Lachnospirales</taxon>
        <taxon>Lachnospiraceae</taxon>
        <taxon>Blautia</taxon>
    </lineage>
</organism>
<dbReference type="SUPFAM" id="SSF102114">
    <property type="entry name" value="Radical SAM enzymes"/>
    <property type="match status" value="1"/>
</dbReference>
<name>C9L3T4_BLAHA</name>
<reference evidence="6" key="1">
    <citation type="submission" date="2009-09" db="EMBL/GenBank/DDBJ databases">
        <authorList>
            <person name="Weinstock G."/>
            <person name="Sodergren E."/>
            <person name="Clifton S."/>
            <person name="Fulton L."/>
            <person name="Fulton B."/>
            <person name="Courtney L."/>
            <person name="Fronick C."/>
            <person name="Harrison M."/>
            <person name="Strong C."/>
            <person name="Farmer C."/>
            <person name="Delahaunty K."/>
            <person name="Markovic C."/>
            <person name="Hall O."/>
            <person name="Minx P."/>
            <person name="Tomlinson C."/>
            <person name="Mitreva M."/>
            <person name="Nelson J."/>
            <person name="Hou S."/>
            <person name="Wollam A."/>
            <person name="Pepin K.H."/>
            <person name="Johnson M."/>
            <person name="Bhonagiri V."/>
            <person name="Nash W.E."/>
            <person name="Warren W."/>
            <person name="Chinwalla A."/>
            <person name="Mardis E.R."/>
            <person name="Wilson R.K."/>
        </authorList>
    </citation>
    <scope>NUCLEOTIDE SEQUENCE [LARGE SCALE GENOMIC DNA]</scope>
    <source>
        <strain evidence="6">DSM 20583</strain>
    </source>
</reference>